<dbReference type="AlphaFoldDB" id="G2KUW2"/>
<evidence type="ECO:0000313" key="2">
    <source>
        <dbReference type="Proteomes" id="UP000001285"/>
    </source>
</evidence>
<dbReference type="HOGENOM" id="CLU_2046714_0_0_9"/>
<keyword evidence="2" id="KW-1185">Reference proteome</keyword>
<protein>
    <submittedName>
        <fullName evidence="1">Uncharacterized protein</fullName>
    </submittedName>
</protein>
<name>G2KUW2_FRUST</name>
<sequence length="120" mass="14260">MDYNYDIFNEAIYEPIFLYSPDQLHITKANLLNGWSNIDLSSIKKVTVEEILKMDNMLKKVRDFLEDDDVINYDKFLFFFYVNGHFEKDNVEVVVEGKREDFGFVGDEFLNVKKLNENLK</sequence>
<proteinExistence type="predicted"/>
<reference evidence="1 2" key="1">
    <citation type="journal article" date="2011" name="Microb. Cell Fact.">
        <title>Genomic analysis reveals Lactobacillus sanfranciscensis as stable element in traditional sourdoughs.</title>
        <authorList>
            <person name="Vogel R.F."/>
            <person name="Pavlovic M."/>
            <person name="Ehrmann M.A."/>
            <person name="Wiezer A."/>
            <person name="Liesegang H."/>
            <person name="Offschanka S."/>
            <person name="Voget S."/>
            <person name="Angelov A."/>
            <person name="Bocker G."/>
            <person name="Liebl W."/>
        </authorList>
    </citation>
    <scope>NUCLEOTIDE SEQUENCE [LARGE SCALE GENOMIC DNA]</scope>
    <source>
        <strain evidence="1 2">TMW 1.1304</strain>
    </source>
</reference>
<accession>G2KUW2</accession>
<dbReference type="EMBL" id="CP002461">
    <property type="protein sequence ID" value="AEN98630.1"/>
    <property type="molecule type" value="Genomic_DNA"/>
</dbReference>
<organism evidence="1 2">
    <name type="scientific">Fructilactobacillus sanfranciscensis (strain TMW 1.1304)</name>
    <name type="common">Lactobacillus sanfranciscensis</name>
    <dbReference type="NCBI Taxonomy" id="714313"/>
    <lineage>
        <taxon>Bacteria</taxon>
        <taxon>Bacillati</taxon>
        <taxon>Bacillota</taxon>
        <taxon>Bacilli</taxon>
        <taxon>Lactobacillales</taxon>
        <taxon>Lactobacillaceae</taxon>
        <taxon>Fructilactobacillus</taxon>
    </lineage>
</organism>
<dbReference type="KEGG" id="lsn:LSA_01560"/>
<dbReference type="RefSeq" id="WP_014081494.1">
    <property type="nucleotide sequence ID" value="NC_015978.1"/>
</dbReference>
<gene>
    <name evidence="1" type="ordered locus">LSA_01560</name>
</gene>
<dbReference type="Proteomes" id="UP000001285">
    <property type="component" value="Chromosome"/>
</dbReference>
<evidence type="ECO:0000313" key="1">
    <source>
        <dbReference type="EMBL" id="AEN98630.1"/>
    </source>
</evidence>